<dbReference type="AlphaFoldDB" id="A0A0A9DZC9"/>
<name>A0A0A9DZC9_ARUDO</name>
<evidence type="ECO:0000313" key="1">
    <source>
        <dbReference type="EMBL" id="JAD93121.1"/>
    </source>
</evidence>
<accession>A0A0A9DZC9</accession>
<dbReference type="EMBL" id="GBRH01204774">
    <property type="protein sequence ID" value="JAD93121.1"/>
    <property type="molecule type" value="Transcribed_RNA"/>
</dbReference>
<proteinExistence type="predicted"/>
<reference evidence="1" key="2">
    <citation type="journal article" date="2015" name="Data Brief">
        <title>Shoot transcriptome of the giant reed, Arundo donax.</title>
        <authorList>
            <person name="Barrero R.A."/>
            <person name="Guerrero F.D."/>
            <person name="Moolhuijzen P."/>
            <person name="Goolsby J.A."/>
            <person name="Tidwell J."/>
            <person name="Bellgard S.E."/>
            <person name="Bellgard M.I."/>
        </authorList>
    </citation>
    <scope>NUCLEOTIDE SEQUENCE</scope>
    <source>
        <tissue evidence="1">Shoot tissue taken approximately 20 cm above the soil surface</tissue>
    </source>
</reference>
<organism evidence="1">
    <name type="scientific">Arundo donax</name>
    <name type="common">Giant reed</name>
    <name type="synonym">Donax arundinaceus</name>
    <dbReference type="NCBI Taxonomy" id="35708"/>
    <lineage>
        <taxon>Eukaryota</taxon>
        <taxon>Viridiplantae</taxon>
        <taxon>Streptophyta</taxon>
        <taxon>Embryophyta</taxon>
        <taxon>Tracheophyta</taxon>
        <taxon>Spermatophyta</taxon>
        <taxon>Magnoliopsida</taxon>
        <taxon>Liliopsida</taxon>
        <taxon>Poales</taxon>
        <taxon>Poaceae</taxon>
        <taxon>PACMAD clade</taxon>
        <taxon>Arundinoideae</taxon>
        <taxon>Arundineae</taxon>
        <taxon>Arundo</taxon>
    </lineage>
</organism>
<sequence length="25" mass="2879">MMETGMKTVHPITLKVSMMRAIMKI</sequence>
<protein>
    <submittedName>
        <fullName evidence="1">Uncharacterized protein</fullName>
    </submittedName>
</protein>
<reference evidence="1" key="1">
    <citation type="submission" date="2014-09" db="EMBL/GenBank/DDBJ databases">
        <authorList>
            <person name="Magalhaes I.L.F."/>
            <person name="Oliveira U."/>
            <person name="Santos F.R."/>
            <person name="Vidigal T.H.D.A."/>
            <person name="Brescovit A.D."/>
            <person name="Santos A.J."/>
        </authorList>
    </citation>
    <scope>NUCLEOTIDE SEQUENCE</scope>
    <source>
        <tissue evidence="1">Shoot tissue taken approximately 20 cm above the soil surface</tissue>
    </source>
</reference>